<dbReference type="AlphaFoldDB" id="A0A7W0HLN3"/>
<sequence length="56" mass="6041">MTTIESISRKIGTLVIFGVPVIIGGGIVYYFAQSFPAMYVFEVVLLLAALGFVSKL</sequence>
<keyword evidence="3" id="KW-1185">Reference proteome</keyword>
<dbReference type="RefSeq" id="WP_181552132.1">
    <property type="nucleotide sequence ID" value="NZ_JACDUS010000010.1"/>
</dbReference>
<keyword evidence="1" id="KW-1133">Transmembrane helix</keyword>
<protein>
    <submittedName>
        <fullName evidence="2">Putative permease</fullName>
    </submittedName>
</protein>
<name>A0A7W0HLN3_9BACT</name>
<evidence type="ECO:0000256" key="1">
    <source>
        <dbReference type="SAM" id="Phobius"/>
    </source>
</evidence>
<evidence type="ECO:0000313" key="2">
    <source>
        <dbReference type="EMBL" id="MBA2882497.1"/>
    </source>
</evidence>
<keyword evidence="1" id="KW-0812">Transmembrane</keyword>
<dbReference type="EMBL" id="JACDUS010000010">
    <property type="protein sequence ID" value="MBA2882497.1"/>
    <property type="molecule type" value="Genomic_DNA"/>
</dbReference>
<dbReference type="Proteomes" id="UP000525298">
    <property type="component" value="Unassembled WGS sequence"/>
</dbReference>
<comment type="caution">
    <text evidence="2">The sequence shown here is derived from an EMBL/GenBank/DDBJ whole genome shotgun (WGS) entry which is preliminary data.</text>
</comment>
<evidence type="ECO:0000313" key="3">
    <source>
        <dbReference type="Proteomes" id="UP000525298"/>
    </source>
</evidence>
<feature type="transmembrane region" description="Helical" evidence="1">
    <location>
        <begin position="12"/>
        <end position="31"/>
    </location>
</feature>
<feature type="transmembrane region" description="Helical" evidence="1">
    <location>
        <begin position="37"/>
        <end position="54"/>
    </location>
</feature>
<keyword evidence="1" id="KW-0472">Membrane</keyword>
<organism evidence="2 3">
    <name type="scientific">Desulfosalsimonas propionicica</name>
    <dbReference type="NCBI Taxonomy" id="332175"/>
    <lineage>
        <taxon>Bacteria</taxon>
        <taxon>Pseudomonadati</taxon>
        <taxon>Thermodesulfobacteriota</taxon>
        <taxon>Desulfobacteria</taxon>
        <taxon>Desulfobacterales</taxon>
        <taxon>Desulfosalsimonadaceae</taxon>
        <taxon>Desulfosalsimonas</taxon>
    </lineage>
</organism>
<accession>A0A7W0HLN3</accession>
<reference evidence="2 3" key="1">
    <citation type="submission" date="2020-07" db="EMBL/GenBank/DDBJ databases">
        <title>Genomic Encyclopedia of Type Strains, Phase IV (KMG-IV): sequencing the most valuable type-strain genomes for metagenomic binning, comparative biology and taxonomic classification.</title>
        <authorList>
            <person name="Goeker M."/>
        </authorList>
    </citation>
    <scope>NUCLEOTIDE SEQUENCE [LARGE SCALE GENOMIC DNA]</scope>
    <source>
        <strain evidence="2 3">DSM 17721</strain>
    </source>
</reference>
<gene>
    <name evidence="2" type="ORF">HNR65_002849</name>
</gene>
<proteinExistence type="predicted"/>